<dbReference type="InterPro" id="IPR046342">
    <property type="entry name" value="CBS_dom_sf"/>
</dbReference>
<proteinExistence type="predicted"/>
<evidence type="ECO:0000259" key="3">
    <source>
        <dbReference type="PROSITE" id="PS51371"/>
    </source>
</evidence>
<dbReference type="SMART" id="SM00116">
    <property type="entry name" value="CBS"/>
    <property type="match status" value="2"/>
</dbReference>
<accession>A0A942TMS5</accession>
<reference evidence="4 5" key="1">
    <citation type="submission" date="2021-05" db="EMBL/GenBank/DDBJ databases">
        <title>Novel Bacillus species.</title>
        <authorList>
            <person name="Liu G."/>
        </authorList>
    </citation>
    <scope>NUCLEOTIDE SEQUENCE [LARGE SCALE GENOMIC DNA]</scope>
    <source>
        <strain evidence="4 5">FJAT-49732</strain>
    </source>
</reference>
<dbReference type="CDD" id="cd04622">
    <property type="entry name" value="CBS_pair_HRP1_like"/>
    <property type="match status" value="1"/>
</dbReference>
<name>A0A942TMS5_9BACI</name>
<dbReference type="SUPFAM" id="SSF54631">
    <property type="entry name" value="CBS-domain pair"/>
    <property type="match status" value="1"/>
</dbReference>
<feature type="domain" description="CBS" evidence="3">
    <location>
        <begin position="72"/>
        <end position="129"/>
    </location>
</feature>
<keyword evidence="1 2" id="KW-0129">CBS domain</keyword>
<feature type="domain" description="CBS" evidence="3">
    <location>
        <begin position="8"/>
        <end position="65"/>
    </location>
</feature>
<comment type="caution">
    <text evidence="4">The sequence shown here is derived from an EMBL/GenBank/DDBJ whole genome shotgun (WGS) entry which is preliminary data.</text>
</comment>
<evidence type="ECO:0000313" key="5">
    <source>
        <dbReference type="Proteomes" id="UP000682713"/>
    </source>
</evidence>
<sequence length="144" mass="15861">MTQIRDIMTKDVQTCSLNDNVYEVAVKMKEDDVGVIPIVNNDKLVGVITDRDIVLRCIAEKNPPSSKVEEIMSSHLVTITPDTTTQEAAGIMAKEQIRRLPVVENGKLVGIVALADFAVRDLTDNQAKVALSEISEPDENQAYH</sequence>
<dbReference type="Pfam" id="PF00571">
    <property type="entry name" value="CBS"/>
    <property type="match status" value="2"/>
</dbReference>
<dbReference type="InterPro" id="IPR000644">
    <property type="entry name" value="CBS_dom"/>
</dbReference>
<keyword evidence="5" id="KW-1185">Reference proteome</keyword>
<organism evidence="4 5">
    <name type="scientific">Lederbergia citrisecunda</name>
    <dbReference type="NCBI Taxonomy" id="2833583"/>
    <lineage>
        <taxon>Bacteria</taxon>
        <taxon>Bacillati</taxon>
        <taxon>Bacillota</taxon>
        <taxon>Bacilli</taxon>
        <taxon>Bacillales</taxon>
        <taxon>Bacillaceae</taxon>
        <taxon>Lederbergia</taxon>
    </lineage>
</organism>
<gene>
    <name evidence="4" type="ORF">KHA93_04090</name>
</gene>
<dbReference type="PROSITE" id="PS51371">
    <property type="entry name" value="CBS"/>
    <property type="match status" value="2"/>
</dbReference>
<evidence type="ECO:0000256" key="1">
    <source>
        <dbReference type="ARBA" id="ARBA00023122"/>
    </source>
</evidence>
<dbReference type="PANTHER" id="PTHR43080:SF2">
    <property type="entry name" value="CBS DOMAIN-CONTAINING PROTEIN"/>
    <property type="match status" value="1"/>
</dbReference>
<dbReference type="PANTHER" id="PTHR43080">
    <property type="entry name" value="CBS DOMAIN-CONTAINING PROTEIN CBSX3, MITOCHONDRIAL"/>
    <property type="match status" value="1"/>
</dbReference>
<dbReference type="Proteomes" id="UP000682713">
    <property type="component" value="Unassembled WGS sequence"/>
</dbReference>
<dbReference type="RefSeq" id="WP_213109556.1">
    <property type="nucleotide sequence ID" value="NZ_JAGYPJ010000001.1"/>
</dbReference>
<protein>
    <submittedName>
        <fullName evidence="4">CBS domain-containing protein</fullName>
    </submittedName>
</protein>
<dbReference type="Gene3D" id="3.10.580.10">
    <property type="entry name" value="CBS-domain"/>
    <property type="match status" value="1"/>
</dbReference>
<evidence type="ECO:0000313" key="4">
    <source>
        <dbReference type="EMBL" id="MBS4198832.1"/>
    </source>
</evidence>
<evidence type="ECO:0000256" key="2">
    <source>
        <dbReference type="PROSITE-ProRule" id="PRU00703"/>
    </source>
</evidence>
<dbReference type="AlphaFoldDB" id="A0A942TMS5"/>
<dbReference type="InterPro" id="IPR051257">
    <property type="entry name" value="Diverse_CBS-Domain"/>
</dbReference>
<dbReference type="EMBL" id="JAGYPJ010000001">
    <property type="protein sequence ID" value="MBS4198832.1"/>
    <property type="molecule type" value="Genomic_DNA"/>
</dbReference>